<dbReference type="AlphaFoldDB" id="A0A6S6YUC8"/>
<dbReference type="PANTHER" id="PTHR48207">
    <property type="entry name" value="SUCCINATE--HYDROXYMETHYLGLUTARATE COA-TRANSFERASE"/>
    <property type="match status" value="1"/>
</dbReference>
<dbReference type="Gene3D" id="3.30.1540.10">
    <property type="entry name" value="formyl-coa transferase, domain 3"/>
    <property type="match status" value="1"/>
</dbReference>
<evidence type="ECO:0000313" key="2">
    <source>
        <dbReference type="EMBL" id="CAB1371054.1"/>
    </source>
</evidence>
<keyword evidence="3" id="KW-1185">Reference proteome</keyword>
<dbReference type="InterPro" id="IPR050483">
    <property type="entry name" value="CoA-transferase_III_domain"/>
</dbReference>
<dbReference type="KEGG" id="doe:DENOEST_3900"/>
<proteinExistence type="predicted"/>
<evidence type="ECO:0000256" key="1">
    <source>
        <dbReference type="ARBA" id="ARBA00022679"/>
    </source>
</evidence>
<dbReference type="InterPro" id="IPR003673">
    <property type="entry name" value="CoA-Trfase_fam_III"/>
</dbReference>
<dbReference type="SUPFAM" id="SSF89796">
    <property type="entry name" value="CoA-transferase family III (CaiB/BaiF)"/>
    <property type="match status" value="1"/>
</dbReference>
<dbReference type="EMBL" id="LR778301">
    <property type="protein sequence ID" value="CAB1371054.1"/>
    <property type="molecule type" value="Genomic_DNA"/>
</dbReference>
<sequence length="423" mass="46228">MQGKAMKLGDVSNETAMKFGKPLTGVRILALEQMQSLPWATQLLARLGAEVVKVEQPGNGDPSRLAHPGVLDPQGRPLGATFLRNNLNKRSICIDFKHEEGRALLKRMLARYDVFCENFKPGTLAALGLDYPSLSADNPRLIYFSLSGFGQTRASPYKNWPAYAAVAEAMSGVYEHARLPHQPPIPNPVAGLGDTSAGMFGVIGVLAALRHRDRIGQGQHVDIAMFDAMLAMADYGLNVWSLGLRREPDEEFIQPGIHQPFRAQDGWFMLQVVREHQFASLVRLIGCESWLSDERLSTRLGWGRHIESLIRPGIEGWAATRTRMEVCRLLAAQGVAAGPCLFHKELVDDAHVCAHDALVEIPRPNGDGPPVLVAGNPIKMSAVSEGPESRMPWVGEHTAGILQADLGLDSDELTSLYRNGVIG</sequence>
<evidence type="ECO:0000313" key="3">
    <source>
        <dbReference type="Proteomes" id="UP000515733"/>
    </source>
</evidence>
<dbReference type="GO" id="GO:0008410">
    <property type="term" value="F:CoA-transferase activity"/>
    <property type="evidence" value="ECO:0007669"/>
    <property type="project" value="TreeGrafter"/>
</dbReference>
<organism evidence="2 3">
    <name type="scientific">Denitratisoma oestradiolicum</name>
    <dbReference type="NCBI Taxonomy" id="311182"/>
    <lineage>
        <taxon>Bacteria</taxon>
        <taxon>Pseudomonadati</taxon>
        <taxon>Pseudomonadota</taxon>
        <taxon>Betaproteobacteria</taxon>
        <taxon>Nitrosomonadales</taxon>
        <taxon>Sterolibacteriaceae</taxon>
        <taxon>Denitratisoma</taxon>
    </lineage>
</organism>
<dbReference type="Proteomes" id="UP000515733">
    <property type="component" value="Chromosome"/>
</dbReference>
<dbReference type="InterPro" id="IPR023606">
    <property type="entry name" value="CoA-Trfase_III_dom_1_sf"/>
</dbReference>
<protein>
    <submittedName>
        <fullName evidence="2">CoA transferase</fullName>
    </submittedName>
</protein>
<dbReference type="InterPro" id="IPR044855">
    <property type="entry name" value="CoA-Trfase_III_dom3_sf"/>
</dbReference>
<dbReference type="Pfam" id="PF02515">
    <property type="entry name" value="CoA_transf_3"/>
    <property type="match status" value="1"/>
</dbReference>
<name>A0A6S6YUC8_9PROT</name>
<dbReference type="Gene3D" id="3.40.50.10540">
    <property type="entry name" value="Crotonobetainyl-coa:carnitine coa-transferase, domain 1"/>
    <property type="match status" value="1"/>
</dbReference>
<accession>A0A6S6YUC8</accession>
<keyword evidence="1 2" id="KW-0808">Transferase</keyword>
<gene>
    <name evidence="2" type="ORF">DENOEST_3900</name>
</gene>
<dbReference type="PANTHER" id="PTHR48207:SF3">
    <property type="entry name" value="SUCCINATE--HYDROXYMETHYLGLUTARATE COA-TRANSFERASE"/>
    <property type="match status" value="1"/>
</dbReference>
<reference evidence="2 3" key="1">
    <citation type="submission" date="2020-03" db="EMBL/GenBank/DDBJ databases">
        <authorList>
            <consortium name="Genoscope - CEA"/>
            <person name="William W."/>
        </authorList>
    </citation>
    <scope>NUCLEOTIDE SEQUENCE [LARGE SCALE GENOMIC DNA]</scope>
    <source>
        <strain evidence="3">DSM 16959</strain>
    </source>
</reference>